<dbReference type="RefSeq" id="WP_142663319.1">
    <property type="nucleotide sequence ID" value="NZ_FXTK01000009.1"/>
</dbReference>
<dbReference type="OrthoDB" id="7777715at2"/>
<evidence type="ECO:0000313" key="2">
    <source>
        <dbReference type="EMBL" id="SMO73967.1"/>
    </source>
</evidence>
<feature type="chain" id="PRO_5022196487" evidence="1">
    <location>
        <begin position="20"/>
        <end position="157"/>
    </location>
</feature>
<keyword evidence="1" id="KW-0732">Signal</keyword>
<evidence type="ECO:0000256" key="1">
    <source>
        <dbReference type="SAM" id="SignalP"/>
    </source>
</evidence>
<name>A0A521DQG6_9RHOB</name>
<keyword evidence="3" id="KW-1185">Reference proteome</keyword>
<gene>
    <name evidence="2" type="ORF">SAMN06265221_10943</name>
</gene>
<accession>A0A521DQG6</accession>
<dbReference type="EMBL" id="FXTK01000009">
    <property type="protein sequence ID" value="SMO73967.1"/>
    <property type="molecule type" value="Genomic_DNA"/>
</dbReference>
<reference evidence="2 3" key="1">
    <citation type="submission" date="2017-05" db="EMBL/GenBank/DDBJ databases">
        <authorList>
            <person name="Varghese N."/>
            <person name="Submissions S."/>
        </authorList>
    </citation>
    <scope>NUCLEOTIDE SEQUENCE [LARGE SCALE GENOMIC DNA]</scope>
    <source>
        <strain evidence="2 3">DSM 100094</strain>
    </source>
</reference>
<dbReference type="AlphaFoldDB" id="A0A521DQG6"/>
<evidence type="ECO:0000313" key="3">
    <source>
        <dbReference type="Proteomes" id="UP000319014"/>
    </source>
</evidence>
<organism evidence="2 3">
    <name type="scientific">Paracoccus laeviglucosivorans</name>
    <dbReference type="NCBI Taxonomy" id="1197861"/>
    <lineage>
        <taxon>Bacteria</taxon>
        <taxon>Pseudomonadati</taxon>
        <taxon>Pseudomonadota</taxon>
        <taxon>Alphaproteobacteria</taxon>
        <taxon>Rhodobacterales</taxon>
        <taxon>Paracoccaceae</taxon>
        <taxon>Paracoccus</taxon>
    </lineage>
</organism>
<feature type="signal peptide" evidence="1">
    <location>
        <begin position="1"/>
        <end position="19"/>
    </location>
</feature>
<protein>
    <submittedName>
        <fullName evidence="2">Uncharacterized protein</fullName>
    </submittedName>
</protein>
<dbReference type="Proteomes" id="UP000319014">
    <property type="component" value="Unassembled WGS sequence"/>
</dbReference>
<sequence>MKIIAAALAFASLAAPAWADCPEGMQVLFTCGIVERNAQVELCQGDGQIRYTYSADGAIELQFTGPGAGGVKSHVQGIHGNAYASAARRGDMYYAVFIDRDLMNFEGGSDLHSPNPAVVQVYASGDDFNDFKTDKPVARRVCYPPTIEVDDRNFGPG</sequence>
<proteinExistence type="predicted"/>